<dbReference type="RefSeq" id="WP_199383961.1">
    <property type="nucleotide sequence ID" value="NZ_JAEMHM010000007.1"/>
</dbReference>
<evidence type="ECO:0000313" key="2">
    <source>
        <dbReference type="EMBL" id="MBJ6725073.1"/>
    </source>
</evidence>
<protein>
    <recommendedName>
        <fullName evidence="4">Lipoprotein</fullName>
    </recommendedName>
</protein>
<dbReference type="EMBL" id="JAEMHM010000007">
    <property type="protein sequence ID" value="MBJ6725073.1"/>
    <property type="molecule type" value="Genomic_DNA"/>
</dbReference>
<accession>A0A8J7INX1</accession>
<gene>
    <name evidence="2" type="ORF">JFN93_10170</name>
</gene>
<dbReference type="PROSITE" id="PS51257">
    <property type="entry name" value="PROKAR_LIPOPROTEIN"/>
    <property type="match status" value="1"/>
</dbReference>
<reference evidence="2" key="1">
    <citation type="submission" date="2020-12" db="EMBL/GenBank/DDBJ databases">
        <title>Geomonas sp. Red875, isolated from river sediment.</title>
        <authorList>
            <person name="Xu Z."/>
            <person name="Zhang Z."/>
            <person name="Masuda Y."/>
            <person name="Itoh H."/>
            <person name="Senoo K."/>
        </authorList>
    </citation>
    <scope>NUCLEOTIDE SEQUENCE</scope>
    <source>
        <strain evidence="2">Red875</strain>
    </source>
</reference>
<keyword evidence="3" id="KW-1185">Reference proteome</keyword>
<dbReference type="AlphaFoldDB" id="A0A8J7INX1"/>
<organism evidence="2 3">
    <name type="scientific">Geomesophilobacter sediminis</name>
    <dbReference type="NCBI Taxonomy" id="2798584"/>
    <lineage>
        <taxon>Bacteria</taxon>
        <taxon>Pseudomonadati</taxon>
        <taxon>Thermodesulfobacteriota</taxon>
        <taxon>Desulfuromonadia</taxon>
        <taxon>Geobacterales</taxon>
        <taxon>Geobacteraceae</taxon>
        <taxon>Geomesophilobacter</taxon>
    </lineage>
</organism>
<feature type="signal peptide" evidence="1">
    <location>
        <begin position="1"/>
        <end position="22"/>
    </location>
</feature>
<name>A0A8J7INX1_9BACT</name>
<sequence length="161" mass="15559">MRWMLLGALFLLALSCAGCGSAASSPPNRVVLKLSTGSAGAGAVPTIGDLALQLTLPPGVSVAVASDGSGQTAEGVVAVSGTAAAPNTVALAKYSAVTGLVTLQIVKSDGFPPGEFATVTCDVAPGASPASAGFDITDFAAFDLAGNAISGLAAAFHVEVP</sequence>
<evidence type="ECO:0008006" key="4">
    <source>
        <dbReference type="Google" id="ProtNLM"/>
    </source>
</evidence>
<feature type="chain" id="PRO_5035267697" description="Lipoprotein" evidence="1">
    <location>
        <begin position="23"/>
        <end position="161"/>
    </location>
</feature>
<comment type="caution">
    <text evidence="2">The sequence shown here is derived from an EMBL/GenBank/DDBJ whole genome shotgun (WGS) entry which is preliminary data.</text>
</comment>
<dbReference type="Proteomes" id="UP000636888">
    <property type="component" value="Unassembled WGS sequence"/>
</dbReference>
<evidence type="ECO:0000313" key="3">
    <source>
        <dbReference type="Proteomes" id="UP000636888"/>
    </source>
</evidence>
<evidence type="ECO:0000256" key="1">
    <source>
        <dbReference type="SAM" id="SignalP"/>
    </source>
</evidence>
<proteinExistence type="predicted"/>
<keyword evidence="1" id="KW-0732">Signal</keyword>